<comment type="similarity">
    <text evidence="1 5 6">Belongs to the chaperonin (HSP60) family.</text>
</comment>
<dbReference type="NCBIfam" id="NF000592">
    <property type="entry name" value="PRK00013.1"/>
    <property type="match status" value="1"/>
</dbReference>
<keyword evidence="2 5" id="KW-0547">Nucleotide-binding</keyword>
<dbReference type="Gene3D" id="1.10.560.10">
    <property type="entry name" value="GroEL-like equatorial domain"/>
    <property type="match status" value="1"/>
</dbReference>
<feature type="binding site" evidence="5">
    <location>
        <position position="414"/>
    </location>
    <ligand>
        <name>ATP</name>
        <dbReference type="ChEBI" id="CHEBI:30616"/>
    </ligand>
</feature>
<dbReference type="NCBIfam" id="NF009487">
    <property type="entry name" value="PRK12849.1"/>
    <property type="match status" value="1"/>
</dbReference>
<dbReference type="SUPFAM" id="SSF54849">
    <property type="entry name" value="GroEL-intermediate domain like"/>
    <property type="match status" value="1"/>
</dbReference>
<dbReference type="SUPFAM" id="SSF52029">
    <property type="entry name" value="GroEL apical domain-like"/>
    <property type="match status" value="1"/>
</dbReference>
<dbReference type="PROSITE" id="PS00296">
    <property type="entry name" value="CHAPERONINS_CPN60"/>
    <property type="match status" value="1"/>
</dbReference>
<organism evidence="8">
    <name type="scientific">Polysiphonia urceolata</name>
    <name type="common">Red alga</name>
    <name type="synonym">Conferva urceolata</name>
    <dbReference type="NCBI Taxonomy" id="173545"/>
    <lineage>
        <taxon>Eukaryota</taxon>
        <taxon>Rhodophyta</taxon>
        <taxon>Florideophyceae</taxon>
        <taxon>Rhodymeniophycidae</taxon>
        <taxon>Ceramiales</taxon>
        <taxon>Rhodomelaceae</taxon>
        <taxon>Polysiphonioideae</taxon>
        <taxon>Polysiphonia</taxon>
    </lineage>
</organism>
<dbReference type="CDD" id="cd03344">
    <property type="entry name" value="GroEL"/>
    <property type="match status" value="1"/>
</dbReference>
<dbReference type="EC" id="5.6.1.7" evidence="5"/>
<dbReference type="InterPro" id="IPR002423">
    <property type="entry name" value="Cpn60/GroEL/TCP-1"/>
</dbReference>
<evidence type="ECO:0000256" key="1">
    <source>
        <dbReference type="ARBA" id="ARBA00006607"/>
    </source>
</evidence>
<comment type="function">
    <text evidence="5 7">Together with its co-chaperonin GroES, plays an essential role in assisting protein folding. The GroEL-GroES system forms a nano-cage that allows encapsulation of the non-native substrate proteins and provides a physical environment optimized to promote and accelerate protein folding.</text>
</comment>
<dbReference type="GO" id="GO:0042026">
    <property type="term" value="P:protein refolding"/>
    <property type="evidence" value="ECO:0007669"/>
    <property type="project" value="UniProtKB-UniRule"/>
</dbReference>
<comment type="subcellular location">
    <subcellularLocation>
        <location evidence="5 7">Plastid</location>
        <location evidence="5 7">Chloroplast</location>
    </subcellularLocation>
</comment>
<dbReference type="NCBIfam" id="TIGR02348">
    <property type="entry name" value="GroEL"/>
    <property type="match status" value="1"/>
</dbReference>
<dbReference type="InterPro" id="IPR001844">
    <property type="entry name" value="Cpn60/GroEL"/>
</dbReference>
<evidence type="ECO:0000256" key="7">
    <source>
        <dbReference type="RuleBase" id="RU003387"/>
    </source>
</evidence>
<dbReference type="GO" id="GO:0009507">
    <property type="term" value="C:chloroplast"/>
    <property type="evidence" value="ECO:0007669"/>
    <property type="project" value="UniProtKB-SubCell"/>
</dbReference>
<dbReference type="GO" id="GO:0051082">
    <property type="term" value="F:unfolded protein binding"/>
    <property type="evidence" value="ECO:0007669"/>
    <property type="project" value="UniProtKB-UniRule"/>
</dbReference>
<dbReference type="Pfam" id="PF00118">
    <property type="entry name" value="Cpn60_TCP1"/>
    <property type="match status" value="1"/>
</dbReference>
<evidence type="ECO:0000256" key="5">
    <source>
        <dbReference type="HAMAP-Rule" id="MF_00600"/>
    </source>
</evidence>
<dbReference type="Gene3D" id="3.50.7.10">
    <property type="entry name" value="GroEL"/>
    <property type="match status" value="1"/>
</dbReference>
<comment type="subunit">
    <text evidence="5 7">Forms a cylinder of 14 subunits composed of two heptameric rings stacked back-to-back. Interacts with the co-chaperonin GroES.</text>
</comment>
<dbReference type="SUPFAM" id="SSF48592">
    <property type="entry name" value="GroEL equatorial domain-like"/>
    <property type="match status" value="1"/>
</dbReference>
<evidence type="ECO:0000256" key="2">
    <source>
        <dbReference type="ARBA" id="ARBA00022741"/>
    </source>
</evidence>
<keyword evidence="8" id="KW-0934">Plastid</keyword>
<keyword evidence="7 8" id="KW-0150">Chloroplast</keyword>
<evidence type="ECO:0000256" key="6">
    <source>
        <dbReference type="RuleBase" id="RU000418"/>
    </source>
</evidence>
<dbReference type="GO" id="GO:0016853">
    <property type="term" value="F:isomerase activity"/>
    <property type="evidence" value="ECO:0007669"/>
    <property type="project" value="UniProtKB-KW"/>
</dbReference>
<dbReference type="HAMAP" id="MF_00600">
    <property type="entry name" value="CH60"/>
    <property type="match status" value="1"/>
</dbReference>
<dbReference type="InterPro" id="IPR027410">
    <property type="entry name" value="TCP-1-like_intermed_sf"/>
</dbReference>
<name>A0A1Z1MCA9_POLUR</name>
<evidence type="ECO:0000256" key="3">
    <source>
        <dbReference type="ARBA" id="ARBA00022840"/>
    </source>
</evidence>
<dbReference type="InterPro" id="IPR027409">
    <property type="entry name" value="GroEL-like_apical_dom_sf"/>
</dbReference>
<evidence type="ECO:0000313" key="8">
    <source>
        <dbReference type="EMBL" id="ARW63616.1"/>
    </source>
</evidence>
<keyword evidence="3 5" id="KW-0067">ATP-binding</keyword>
<feature type="binding site" evidence="5">
    <location>
        <position position="496"/>
    </location>
    <ligand>
        <name>ATP</name>
        <dbReference type="ChEBI" id="CHEBI:30616"/>
    </ligand>
</feature>
<dbReference type="FunFam" id="3.50.7.10:FF:000001">
    <property type="entry name" value="60 kDa chaperonin"/>
    <property type="match status" value="1"/>
</dbReference>
<dbReference type="NCBIfam" id="NF009488">
    <property type="entry name" value="PRK12850.1"/>
    <property type="match status" value="1"/>
</dbReference>
<keyword evidence="4 5" id="KW-0143">Chaperone</keyword>
<protein>
    <recommendedName>
        <fullName evidence="5">Chaperonin GroEL, chloroplastic</fullName>
        <ecNumber evidence="5">5.6.1.7</ecNumber>
    </recommendedName>
    <alternativeName>
        <fullName evidence="5">60 kDa chaperonin</fullName>
    </alternativeName>
    <alternativeName>
        <fullName evidence="5">Chaperonin-60</fullName>
        <shortName evidence="5">Cpn60</shortName>
    </alternativeName>
</protein>
<gene>
    <name evidence="5 8" type="primary">groEL</name>
    <name evidence="5" type="synonym">groL</name>
</gene>
<dbReference type="GO" id="GO:0140662">
    <property type="term" value="F:ATP-dependent protein folding chaperone"/>
    <property type="evidence" value="ECO:0007669"/>
    <property type="project" value="InterPro"/>
</dbReference>
<dbReference type="InterPro" id="IPR018370">
    <property type="entry name" value="Chaperonin_Cpn60_CS"/>
</dbReference>
<proteinExistence type="inferred from homology"/>
<feature type="binding site" evidence="5">
    <location>
        <begin position="29"/>
        <end position="32"/>
    </location>
    <ligand>
        <name>ATP</name>
        <dbReference type="ChEBI" id="CHEBI:30616"/>
    </ligand>
</feature>
<feature type="binding site" evidence="5">
    <location>
        <begin position="86"/>
        <end position="90"/>
    </location>
    <ligand>
        <name>ATP</name>
        <dbReference type="ChEBI" id="CHEBI:30616"/>
    </ligand>
</feature>
<reference evidence="8" key="1">
    <citation type="journal article" date="2017" name="J. Phycol.">
        <title>Analysis of chloroplast genomes and a supermatrix inform reclassification of the Rhodomelaceae (Rhodophyta).</title>
        <authorList>
            <person name="Diaz-Tapia P."/>
            <person name="Maggs C.A."/>
            <person name="West J.A."/>
            <person name="Verbruggen H."/>
        </authorList>
    </citation>
    <scope>NUCLEOTIDE SEQUENCE</scope>
    <source>
        <strain evidence="8">PD550</strain>
    </source>
</reference>
<dbReference type="GO" id="GO:0005524">
    <property type="term" value="F:ATP binding"/>
    <property type="evidence" value="ECO:0007669"/>
    <property type="project" value="UniProtKB-UniRule"/>
</dbReference>
<dbReference type="AlphaFoldDB" id="A0A1Z1MCA9"/>
<geneLocation type="chloroplast" evidence="8"/>
<dbReference type="NCBIfam" id="NF009489">
    <property type="entry name" value="PRK12851.1"/>
    <property type="match status" value="1"/>
</dbReference>
<keyword evidence="5" id="KW-0413">Isomerase</keyword>
<comment type="caution">
    <text evidence="5">Lacks conserved residue(s) required for the propagation of feature annotation.</text>
</comment>
<dbReference type="EMBL" id="MF101428">
    <property type="protein sequence ID" value="ARW63616.1"/>
    <property type="molecule type" value="Genomic_DNA"/>
</dbReference>
<sequence>MSKTILYHDSARKALEKGMDILSEAVSITLGPKGRNVVLEKKYGSPQIINDGVTIAKEIELQNSIENTGVALIRQAASKTNDVAGDGTTTATVLAYAIVKEGLKNVAAGSNPIILKKGIDKAVKFVINKISQYSRPINSSRDIMQVAAISAGNDLNTGQMITNAIKKVGQEGIISLEEGQSTETLLDIKEGMKFDKGFISPYFVTDPSRMEVVQEDTYVLLTDKKITLIQQELLPILEQVAKTGKSLLIIAEDVEKEALATMVVNKLRGIVNVVAVRAPGFGDRRKFLLQDIAILTSAQLVSDDTGLTFDKVSLSDLGIAKKVEVSKDSTTIISDSNPILVENRCNEIRKQIQMSSNTYEKEKLQERLAKLSSGVAVIKVGAATETEMKDKKLRLEDAINATKAAIEEGIVPGGGSTYVHLSKELRSWADKNLFGEQLVGALIVEKAMLFPLNRIVENAGINGPVIVEKVKQSDFPFGYNVNSGKLEDMYDSGIVDPAKVTRSALQNASSIASMILTTECIIVDVE</sequence>
<dbReference type="Gene3D" id="3.30.260.10">
    <property type="entry name" value="TCP-1-like chaperonin intermediate domain"/>
    <property type="match status" value="1"/>
</dbReference>
<dbReference type="PRINTS" id="PR00298">
    <property type="entry name" value="CHAPERONIN60"/>
</dbReference>
<dbReference type="PANTHER" id="PTHR45633">
    <property type="entry name" value="60 KDA HEAT SHOCK PROTEIN, MITOCHONDRIAL"/>
    <property type="match status" value="1"/>
</dbReference>
<dbReference type="RefSeq" id="YP_009395054.1">
    <property type="nucleotide sequence ID" value="NC_035275.1"/>
</dbReference>
<dbReference type="InterPro" id="IPR027413">
    <property type="entry name" value="GROEL-like_equatorial_sf"/>
</dbReference>
<dbReference type="GeneID" id="33357018"/>
<accession>A0A1Z1MCA9</accession>
<evidence type="ECO:0000256" key="4">
    <source>
        <dbReference type="ARBA" id="ARBA00023186"/>
    </source>
</evidence>